<reference evidence="5 6" key="1">
    <citation type="submission" date="2023-10" db="EMBL/GenBank/DDBJ databases">
        <title>Draft Genome Sequence of Candida saopaulonensis from a very Premature Infant with Sepsis.</title>
        <authorList>
            <person name="Ning Y."/>
            <person name="Dai R."/>
            <person name="Xiao M."/>
            <person name="Xu Y."/>
            <person name="Yan Q."/>
            <person name="Zhang L."/>
        </authorList>
    </citation>
    <scope>NUCLEOTIDE SEQUENCE [LARGE SCALE GENOMIC DNA]</scope>
    <source>
        <strain evidence="5 6">19XY460</strain>
    </source>
</reference>
<proteinExistence type="predicted"/>
<dbReference type="InterPro" id="IPR056337">
    <property type="entry name" value="LHD_YVC1"/>
</dbReference>
<feature type="coiled-coil region" evidence="1">
    <location>
        <begin position="641"/>
        <end position="668"/>
    </location>
</feature>
<feature type="domain" description="YVC1 N-terminal linker helical" evidence="3">
    <location>
        <begin position="27"/>
        <end position="225"/>
    </location>
</feature>
<evidence type="ECO:0000313" key="5">
    <source>
        <dbReference type="EMBL" id="WPK26441.1"/>
    </source>
</evidence>
<feature type="domain" description="Calcium channel YVC1-like C-terminal transmembrane" evidence="4">
    <location>
        <begin position="249"/>
        <end position="534"/>
    </location>
</feature>
<name>A0AAX4HD01_9ASCO</name>
<evidence type="ECO:0008006" key="7">
    <source>
        <dbReference type="Google" id="ProtNLM"/>
    </source>
</evidence>
<keyword evidence="2" id="KW-1133">Transmembrane helix</keyword>
<organism evidence="5 6">
    <name type="scientific">Australozyma saopauloensis</name>
    <dbReference type="NCBI Taxonomy" id="291208"/>
    <lineage>
        <taxon>Eukaryota</taxon>
        <taxon>Fungi</taxon>
        <taxon>Dikarya</taxon>
        <taxon>Ascomycota</taxon>
        <taxon>Saccharomycotina</taxon>
        <taxon>Pichiomycetes</taxon>
        <taxon>Metschnikowiaceae</taxon>
        <taxon>Australozyma</taxon>
    </lineage>
</organism>
<evidence type="ECO:0000256" key="2">
    <source>
        <dbReference type="SAM" id="Phobius"/>
    </source>
</evidence>
<feature type="transmembrane region" description="Helical" evidence="2">
    <location>
        <begin position="434"/>
        <end position="455"/>
    </location>
</feature>
<dbReference type="Pfam" id="PF23190">
    <property type="entry name" value="LHD_TRPY1"/>
    <property type="match status" value="1"/>
</dbReference>
<dbReference type="Pfam" id="PF23317">
    <property type="entry name" value="YVC1_C"/>
    <property type="match status" value="1"/>
</dbReference>
<accession>A0AAX4HD01</accession>
<keyword evidence="6" id="KW-1185">Reference proteome</keyword>
<keyword evidence="2" id="KW-0812">Transmembrane</keyword>
<feature type="transmembrane region" description="Helical" evidence="2">
    <location>
        <begin position="516"/>
        <end position="534"/>
    </location>
</feature>
<dbReference type="RefSeq" id="XP_062878822.1">
    <property type="nucleotide sequence ID" value="XM_063022752.1"/>
</dbReference>
<evidence type="ECO:0000256" key="1">
    <source>
        <dbReference type="SAM" id="Coils"/>
    </source>
</evidence>
<dbReference type="KEGG" id="asau:88174858"/>
<dbReference type="AlphaFoldDB" id="A0AAX4HD01"/>
<sequence>MPLSESGDALISTYPISPQDCANPYQILRIALNLKKLIDEVVPTVFDTKDITDSHSPVLNANVVKLAYRAAGGKGNGKEGSLSYKYRACLVFALLKVTGWYWEQSEYELADNELYSLRAVAAQRLAVLIIDDIAAQGVAVSADERYLFLGLLCHRYSIRANDGNSEPVSALELAVDMHSTIVIGSSGYQRCIKWLWRGWIVQSAKDPHLYVLYEGVASPRFLDHFDPARVKTPAYQNILEIFFSVCYLILYSIIVNFNLVEVTGIDFFEGIFYIFTLGQVFDEATKVYHVGWRYVGFWNVFNDIMYSVIIVSVAFRFVSLSSHGPMRDHYDEMSFRIMSCAAPLMWSRLLLFLDAEQFVGAMIVVIKTMMKESIIFFVLLGVVIIGFLQGFMGLDALDGKSEATRRILTSLVNAVIGESGFSDVKNLVPPYASVMYYIYSFLLTVILMNILIALYSSAYASIVENATDESFALVAQKTLRYVRAPDTDLYVPPFNIIEVCIYPSKYFMAKKSFRRLNYYIMLVIYFPILVYIAYDELSNARRVQYNRYKGVPDDANEVDTEWDLTDGFDDDHSGSDWEGIRNRSSEINEGLREQRAGEREDPEFSIDMFKFQNDIRAVAQPVAEANLKGIKWELYELYRKIDKLTTLVETVVEENAELREKLSKKNSDTDSNN</sequence>
<protein>
    <recommendedName>
        <fullName evidence="7">Vacuolar cation channel</fullName>
    </recommendedName>
</protein>
<dbReference type="Proteomes" id="UP001338582">
    <property type="component" value="Chromosome 4"/>
</dbReference>
<feature type="transmembrane region" description="Helical" evidence="2">
    <location>
        <begin position="374"/>
        <end position="392"/>
    </location>
</feature>
<dbReference type="EMBL" id="CP138897">
    <property type="protein sequence ID" value="WPK26441.1"/>
    <property type="molecule type" value="Genomic_DNA"/>
</dbReference>
<evidence type="ECO:0000259" key="4">
    <source>
        <dbReference type="Pfam" id="PF23317"/>
    </source>
</evidence>
<feature type="transmembrane region" description="Helical" evidence="2">
    <location>
        <begin position="335"/>
        <end position="353"/>
    </location>
</feature>
<dbReference type="PANTHER" id="PTHR35859">
    <property type="entry name" value="NONSELECTIVE CATION CHANNEL PROTEIN"/>
    <property type="match status" value="1"/>
</dbReference>
<keyword evidence="1" id="KW-0175">Coiled coil</keyword>
<feature type="transmembrane region" description="Helical" evidence="2">
    <location>
        <begin position="238"/>
        <end position="259"/>
    </location>
</feature>
<dbReference type="InterPro" id="IPR056336">
    <property type="entry name" value="YVC1_C"/>
</dbReference>
<evidence type="ECO:0000259" key="3">
    <source>
        <dbReference type="Pfam" id="PF23190"/>
    </source>
</evidence>
<dbReference type="GeneID" id="88174858"/>
<keyword evidence="2" id="KW-0472">Membrane</keyword>
<feature type="transmembrane region" description="Helical" evidence="2">
    <location>
        <begin position="294"/>
        <end position="315"/>
    </location>
</feature>
<dbReference type="PANTHER" id="PTHR35859:SF5">
    <property type="entry name" value="ION TRANSPORT DOMAIN-CONTAINING PROTEIN"/>
    <property type="match status" value="1"/>
</dbReference>
<gene>
    <name evidence="5" type="ORF">PUMCH_003795</name>
</gene>
<dbReference type="InterPro" id="IPR052971">
    <property type="entry name" value="TRP_calcium_channel"/>
</dbReference>
<evidence type="ECO:0000313" key="6">
    <source>
        <dbReference type="Proteomes" id="UP001338582"/>
    </source>
</evidence>